<organism evidence="2 3">
    <name type="scientific">Evansella vedderi</name>
    <dbReference type="NCBI Taxonomy" id="38282"/>
    <lineage>
        <taxon>Bacteria</taxon>
        <taxon>Bacillati</taxon>
        <taxon>Bacillota</taxon>
        <taxon>Bacilli</taxon>
        <taxon>Bacillales</taxon>
        <taxon>Bacillaceae</taxon>
        <taxon>Evansella</taxon>
    </lineage>
</organism>
<dbReference type="RefSeq" id="WP_307325281.1">
    <property type="nucleotide sequence ID" value="NZ_JAUSUG010000007.1"/>
</dbReference>
<feature type="transmembrane region" description="Helical" evidence="1">
    <location>
        <begin position="20"/>
        <end position="44"/>
    </location>
</feature>
<evidence type="ECO:0000313" key="2">
    <source>
        <dbReference type="EMBL" id="MDQ0254812.1"/>
    </source>
</evidence>
<keyword evidence="1" id="KW-0812">Transmembrane</keyword>
<protein>
    <submittedName>
        <fullName evidence="2">Uncharacterized protein</fullName>
    </submittedName>
</protein>
<dbReference type="Proteomes" id="UP001230005">
    <property type="component" value="Unassembled WGS sequence"/>
</dbReference>
<proteinExistence type="predicted"/>
<keyword evidence="3" id="KW-1185">Reference proteome</keyword>
<reference evidence="2 3" key="1">
    <citation type="submission" date="2023-07" db="EMBL/GenBank/DDBJ databases">
        <title>Genomic Encyclopedia of Type Strains, Phase IV (KMG-IV): sequencing the most valuable type-strain genomes for metagenomic binning, comparative biology and taxonomic classification.</title>
        <authorList>
            <person name="Goeker M."/>
        </authorList>
    </citation>
    <scope>NUCLEOTIDE SEQUENCE [LARGE SCALE GENOMIC DNA]</scope>
    <source>
        <strain evidence="2 3">DSM 9768</strain>
    </source>
</reference>
<name>A0ABT9ZU93_9BACI</name>
<evidence type="ECO:0000256" key="1">
    <source>
        <dbReference type="SAM" id="Phobius"/>
    </source>
</evidence>
<sequence>MEKLKATQGEKAEEKYGASIGTWFSLGIVLAVITATNLLLFWLYMVRV</sequence>
<dbReference type="EMBL" id="JAUSUG010000007">
    <property type="protein sequence ID" value="MDQ0254812.1"/>
    <property type="molecule type" value="Genomic_DNA"/>
</dbReference>
<comment type="caution">
    <text evidence="2">The sequence shown here is derived from an EMBL/GenBank/DDBJ whole genome shotgun (WGS) entry which is preliminary data.</text>
</comment>
<keyword evidence="1" id="KW-0472">Membrane</keyword>
<gene>
    <name evidence="2" type="ORF">J2S74_002191</name>
</gene>
<evidence type="ECO:0000313" key="3">
    <source>
        <dbReference type="Proteomes" id="UP001230005"/>
    </source>
</evidence>
<keyword evidence="1" id="KW-1133">Transmembrane helix</keyword>
<accession>A0ABT9ZU93</accession>